<dbReference type="SUPFAM" id="SSF51735">
    <property type="entry name" value="NAD(P)-binding Rossmann-fold domains"/>
    <property type="match status" value="1"/>
</dbReference>
<evidence type="ECO:0000313" key="3">
    <source>
        <dbReference type="Proteomes" id="UP001207742"/>
    </source>
</evidence>
<dbReference type="PANTHER" id="PTHR43000">
    <property type="entry name" value="DTDP-D-GLUCOSE 4,6-DEHYDRATASE-RELATED"/>
    <property type="match status" value="1"/>
</dbReference>
<accession>A0ABT3ITL7</accession>
<dbReference type="Pfam" id="PF07993">
    <property type="entry name" value="NAD_binding_4"/>
    <property type="match status" value="1"/>
</dbReference>
<dbReference type="EMBL" id="JAPDNS010000002">
    <property type="protein sequence ID" value="MCW3487322.1"/>
    <property type="molecule type" value="Genomic_DNA"/>
</dbReference>
<sequence>MQAPSSNILLTGVTGILGRHILYELLPLYVSHKKYKIIVVIRDTKTEDARQRLHSLLSSLYRPDYLNQFSLAELSDSIEIIPHDIIDLNEDDFNQLKKYAPVTVIHAAAVTNLSNTPQAYEELHHKNYTATLRFLEWVNPVLSKFIFIGTAFSIGHFEGIIHNNYQEFSTNTTAHQTLAGINRNPYEMLKSNVESKIITYCNHHHKKWQLLRPSIISGRLMDAPLYFSPKFNVFYEFGKFFYVYSNRMKTKSNSIRMVANHQGTLNIIPVDFVAKTITRVFCNDDIYELNIVSSHGVKLDYLLPHTASIVGFQCELVEQVPTNMNDLEAAYYRLYAPNLTPYIQTPCHQFNTAQLRTIMSDIPEIDVQEAFKDLLGYALQHGFRDLH</sequence>
<reference evidence="2 3" key="1">
    <citation type="submission" date="2022-10" db="EMBL/GenBank/DDBJ databases">
        <title>Chitinophaga nivalis PC15 sp. nov., isolated from Pyeongchang county, South Korea.</title>
        <authorList>
            <person name="Trinh H.N."/>
        </authorList>
    </citation>
    <scope>NUCLEOTIDE SEQUENCE [LARGE SCALE GENOMIC DNA]</scope>
    <source>
        <strain evidence="2 3">PC14</strain>
    </source>
</reference>
<dbReference type="RefSeq" id="WP_264734133.1">
    <property type="nucleotide sequence ID" value="NZ_JAPDNR010000001.1"/>
</dbReference>
<evidence type="ECO:0000313" key="2">
    <source>
        <dbReference type="EMBL" id="MCW3487322.1"/>
    </source>
</evidence>
<keyword evidence="3" id="KW-1185">Reference proteome</keyword>
<organism evidence="2 3">
    <name type="scientific">Chitinophaga nivalis</name>
    <dbReference type="NCBI Taxonomy" id="2991709"/>
    <lineage>
        <taxon>Bacteria</taxon>
        <taxon>Pseudomonadati</taxon>
        <taxon>Bacteroidota</taxon>
        <taxon>Chitinophagia</taxon>
        <taxon>Chitinophagales</taxon>
        <taxon>Chitinophagaceae</taxon>
        <taxon>Chitinophaga</taxon>
    </lineage>
</organism>
<feature type="domain" description="Thioester reductase (TE)" evidence="1">
    <location>
        <begin position="10"/>
        <end position="277"/>
    </location>
</feature>
<dbReference type="Gene3D" id="3.40.50.720">
    <property type="entry name" value="NAD(P)-binding Rossmann-like Domain"/>
    <property type="match status" value="1"/>
</dbReference>
<gene>
    <name evidence="2" type="ORF">OL497_25720</name>
</gene>
<dbReference type="InterPro" id="IPR013120">
    <property type="entry name" value="FAR_NAD-bd"/>
</dbReference>
<dbReference type="InterPro" id="IPR036291">
    <property type="entry name" value="NAD(P)-bd_dom_sf"/>
</dbReference>
<name>A0ABT3ITL7_9BACT</name>
<protein>
    <submittedName>
        <fullName evidence="2">SDR family oxidoreductase</fullName>
    </submittedName>
</protein>
<proteinExistence type="predicted"/>
<evidence type="ECO:0000259" key="1">
    <source>
        <dbReference type="Pfam" id="PF07993"/>
    </source>
</evidence>
<comment type="caution">
    <text evidence="2">The sequence shown here is derived from an EMBL/GenBank/DDBJ whole genome shotgun (WGS) entry which is preliminary data.</text>
</comment>
<dbReference type="Proteomes" id="UP001207742">
    <property type="component" value="Unassembled WGS sequence"/>
</dbReference>